<feature type="region of interest" description="Disordered" evidence="1">
    <location>
        <begin position="782"/>
        <end position="827"/>
    </location>
</feature>
<feature type="compositionally biased region" description="Acidic residues" evidence="1">
    <location>
        <begin position="1106"/>
        <end position="1130"/>
    </location>
</feature>
<name>A0A0D1E3H2_MYCMD</name>
<feature type="region of interest" description="Disordered" evidence="1">
    <location>
        <begin position="358"/>
        <end position="459"/>
    </location>
</feature>
<dbReference type="GeneID" id="23562718"/>
<feature type="compositionally biased region" description="Basic and acidic residues" evidence="1">
    <location>
        <begin position="390"/>
        <end position="406"/>
    </location>
</feature>
<reference evidence="2 3" key="1">
    <citation type="journal article" date="2006" name="Nature">
        <title>Insights from the genome of the biotrophic fungal plant pathogen Ustilago maydis.</title>
        <authorList>
            <person name="Kamper J."/>
            <person name="Kahmann R."/>
            <person name="Bolker M."/>
            <person name="Ma L.J."/>
            <person name="Brefort T."/>
            <person name="Saville B.J."/>
            <person name="Banuett F."/>
            <person name="Kronstad J.W."/>
            <person name="Gold S.E."/>
            <person name="Muller O."/>
            <person name="Perlin M.H."/>
            <person name="Wosten H.A."/>
            <person name="de Vries R."/>
            <person name="Ruiz-Herrera J."/>
            <person name="Reynaga-Pena C.G."/>
            <person name="Snetselaar K."/>
            <person name="McCann M."/>
            <person name="Perez-Martin J."/>
            <person name="Feldbrugge M."/>
            <person name="Basse C.W."/>
            <person name="Steinberg G."/>
            <person name="Ibeas J.I."/>
            <person name="Holloman W."/>
            <person name="Guzman P."/>
            <person name="Farman M."/>
            <person name="Stajich J.E."/>
            <person name="Sentandreu R."/>
            <person name="Gonzalez-Prieto J.M."/>
            <person name="Kennell J.C."/>
            <person name="Molina L."/>
            <person name="Schirawski J."/>
            <person name="Mendoza-Mendoza A."/>
            <person name="Greilinger D."/>
            <person name="Munch K."/>
            <person name="Rossel N."/>
            <person name="Scherer M."/>
            <person name="Vranes M."/>
            <person name="Ladendorf O."/>
            <person name="Vincon V."/>
            <person name="Fuchs U."/>
            <person name="Sandrock B."/>
            <person name="Meng S."/>
            <person name="Ho E.C."/>
            <person name="Cahill M.J."/>
            <person name="Boyce K.J."/>
            <person name="Klose J."/>
            <person name="Klosterman S.J."/>
            <person name="Deelstra H.J."/>
            <person name="Ortiz-Castellanos L."/>
            <person name="Li W."/>
            <person name="Sanchez-Alonso P."/>
            <person name="Schreier P.H."/>
            <person name="Hauser-Hahn I."/>
            <person name="Vaupel M."/>
            <person name="Koopmann E."/>
            <person name="Friedrich G."/>
            <person name="Voss H."/>
            <person name="Schluter T."/>
            <person name="Margolis J."/>
            <person name="Platt D."/>
            <person name="Swimmer C."/>
            <person name="Gnirke A."/>
            <person name="Chen F."/>
            <person name="Vysotskaia V."/>
            <person name="Mannhaupt G."/>
            <person name="Guldener U."/>
            <person name="Munsterkotter M."/>
            <person name="Haase D."/>
            <person name="Oesterheld M."/>
            <person name="Mewes H.W."/>
            <person name="Mauceli E.W."/>
            <person name="DeCaprio D."/>
            <person name="Wade C.M."/>
            <person name="Butler J."/>
            <person name="Young S."/>
            <person name="Jaffe D.B."/>
            <person name="Calvo S."/>
            <person name="Nusbaum C."/>
            <person name="Galagan J."/>
            <person name="Birren B.W."/>
        </authorList>
    </citation>
    <scope>NUCLEOTIDE SEQUENCE [LARGE SCALE GENOMIC DNA]</scope>
    <source>
        <strain evidence="3">DSM 14603 / FGSC 9021 / UM521</strain>
    </source>
</reference>
<accession>A0A0D1E3H2</accession>
<feature type="compositionally biased region" description="Low complexity" evidence="1">
    <location>
        <begin position="179"/>
        <end position="201"/>
    </location>
</feature>
<feature type="region of interest" description="Disordered" evidence="1">
    <location>
        <begin position="174"/>
        <end position="201"/>
    </location>
</feature>
<dbReference type="VEuPathDB" id="FungiDB:UMAG_01826"/>
<feature type="region of interest" description="Disordered" evidence="1">
    <location>
        <begin position="1084"/>
        <end position="1130"/>
    </location>
</feature>
<keyword evidence="3" id="KW-1185">Reference proteome</keyword>
<feature type="compositionally biased region" description="Low complexity" evidence="1">
    <location>
        <begin position="220"/>
        <end position="242"/>
    </location>
</feature>
<feature type="compositionally biased region" description="Basic and acidic residues" evidence="1">
    <location>
        <begin position="32"/>
        <end position="42"/>
    </location>
</feature>
<protein>
    <submittedName>
        <fullName evidence="2">Uncharacterized protein</fullName>
    </submittedName>
</protein>
<dbReference type="InParanoid" id="A0A0D1E3H2"/>
<evidence type="ECO:0000313" key="2">
    <source>
        <dbReference type="EMBL" id="KIS70664.1"/>
    </source>
</evidence>
<feature type="compositionally biased region" description="Polar residues" evidence="1">
    <location>
        <begin position="85"/>
        <end position="101"/>
    </location>
</feature>
<feature type="compositionally biased region" description="Low complexity" evidence="1">
    <location>
        <begin position="673"/>
        <end position="689"/>
    </location>
</feature>
<feature type="region of interest" description="Disordered" evidence="1">
    <location>
        <begin position="1236"/>
        <end position="1256"/>
    </location>
</feature>
<feature type="compositionally biased region" description="Low complexity" evidence="1">
    <location>
        <begin position="517"/>
        <end position="543"/>
    </location>
</feature>
<feature type="compositionally biased region" description="Acidic residues" evidence="1">
    <location>
        <begin position="436"/>
        <end position="449"/>
    </location>
</feature>
<dbReference type="OMA" id="DHQKFMA"/>
<dbReference type="RefSeq" id="XP_011387772.1">
    <property type="nucleotide sequence ID" value="XM_011389470.1"/>
</dbReference>
<gene>
    <name evidence="2" type="ORF">UMAG_01826</name>
</gene>
<dbReference type="KEGG" id="uma:UMAG_01826"/>
<sequence>MTTASPVVGRVVSHSNNRRRGWVIATEDDAEAERPSSFDARKSAAAWNKGKGPSQASIPSRASSLASTPAPSPTISSDAFRPDTADQSTRSGCSTSANTRVCQPVAPPRVPSASLDHNKDATSSSTSDRQTEFSSGRRRPSPPLLVPPKQTFRKVPSNRVLPAWALSDHQKFMAAANKASQPASPSSTASSEAASSPSRSPFVNAALRSELAKLAAIRRANSSSSSSTATTTSSASNLVSASTPATSVATAIPLDNQFKDKGKQVAQSPLQNDVQDFFSPAAGKVKQLAHTFDNACSREQSSKSQSSAPASTPSRPLIGNRLEQKQSLFFSVVDPLPALSEKSAASDLDDVLSLTSDMMSESEATNTRAARLTKRRDSLQIEMPPPPPQFKDRYPTIRVDSTHVSDSEASGTSKVGSRRRRRRSTTSTSNKLCGNMDDEDDDEYADDDSSWPSTPSTTPLEAYFTAIDAKPKPARRTVQTTKEIVAPALGALGMGRPMVVVTSPSTASEVSSDRRSSSGSGSTSDRTYSSSPPAVASVAPPAALTRIEEHVSAKSDAEPSPAAPPRRSLSFEVPAINRYRSSQESLALDHPSRSPSRAMAFLARISPSRSAARSSVDLASVTRTNAATFSTEAAKRMSLEAERRTSAEQRRSVELRPILLNAASRPPARAVAAEVAASGPTAATSTATTQQERRRSLGRVAVRPNVVPYHSRRSSEVSVGSSTESRKEQDRASFDKQAFDPRYSPASQVTTLTMPSPALSTEQKPFSFRPTTAVHARVQVDKRRSASINAPNDRFAASMPSLHESAVDVHPRNRRSGSNDEAESRPSAIQLLVNSQKGRMTRDNDSIAEWISVSVHDLPLPNATEAYGNGGVGEFSKETQQQAKKPKKNRPWKLGRFAASEMLLPAKAPTTSAAAQLKRRSITLLKRASSLHVNEAKRTSTESTCSPHRGPFMRNLGFTTANRNVAMQTLCAERSILALAASTIYIAGCGRIKVPQPTPLPPNQSKATAKPKEIKSKKQSQNFNKPLPVPMVEKRSSPVCASQIEDASQDSYLNVKGDCHTGYDLNGVAVGTIRSMVPELGDWSLSTQHDRSPSQEVIQERPFRDYDDEGSDLFDSDGCESDSEDEMDDVDEDVEVPVRFGRRVNLGNRAGSGFYGLSVPATLETASAVIDQPSKEASDANGEHSRILPSVSLERIAPGTVVLHGAELRVCIEEEQLSEGAARPLAYWKALEVHQPRSKPDEPQLVENQVRRQPSSRAMKLEQEVATGMFAAFVGNRGPRRQAQRANSLAGTTGATQDPTLRGSDPRIKHEKELVVSKVNKSTFTVRSEIRSTHEGTEQVVEIMRRGENHLRQVSESWRESMRMDKLERTFPSPLLSNTEFAHHQSRSSSRTDSSRSILDDSAERIAIRIEPRGGRGFVASFQPRDGQHWWWEARKVEASVLSRSKKDRDVGGICVLENHDLVLRASKGSGLMELASYSADSQLRNALEVFKPRTKAIPKLLPNETEMVSAAVPLPTRVLPLAIPIRGGARREAPIPLRGIRGGPLVRPQPTATGMVRHHGLWQHARAAVSTEAVVQVHNNAVNNAVNNARASLQLDERPSWNPVRVNGPMLRSPDETKADEKLGVLSFSTVEAVDRDLVVLSLLAVMGSVKL</sequence>
<dbReference type="EMBL" id="CM003142">
    <property type="protein sequence ID" value="KIS70664.1"/>
    <property type="molecule type" value="Genomic_DNA"/>
</dbReference>
<feature type="compositionally biased region" description="Basic and acidic residues" evidence="1">
    <location>
        <begin position="1088"/>
        <end position="1105"/>
    </location>
</feature>
<feature type="region of interest" description="Disordered" evidence="1">
    <location>
        <begin position="294"/>
        <end position="317"/>
    </location>
</feature>
<evidence type="ECO:0000313" key="3">
    <source>
        <dbReference type="Proteomes" id="UP000000561"/>
    </source>
</evidence>
<evidence type="ECO:0000256" key="1">
    <source>
        <dbReference type="SAM" id="MobiDB-lite"/>
    </source>
</evidence>
<feature type="compositionally biased region" description="Basic and acidic residues" evidence="1">
    <location>
        <begin position="546"/>
        <end position="557"/>
    </location>
</feature>
<dbReference type="Proteomes" id="UP000000561">
    <property type="component" value="Chromosome 3"/>
</dbReference>
<feature type="region of interest" description="Disordered" evidence="1">
    <location>
        <begin position="673"/>
        <end position="749"/>
    </location>
</feature>
<feature type="compositionally biased region" description="Low complexity" evidence="1">
    <location>
        <begin position="1387"/>
        <end position="1397"/>
    </location>
</feature>
<feature type="compositionally biased region" description="Low complexity" evidence="1">
    <location>
        <begin position="59"/>
        <end position="79"/>
    </location>
</feature>
<feature type="region of interest" description="Disordered" evidence="1">
    <location>
        <begin position="1"/>
        <end position="156"/>
    </location>
</feature>
<dbReference type="eggNOG" id="ENOG502R23B">
    <property type="taxonomic scope" value="Eukaryota"/>
</dbReference>
<feature type="compositionally biased region" description="Low complexity" evidence="1">
    <location>
        <begin position="297"/>
        <end position="315"/>
    </location>
</feature>
<feature type="region of interest" description="Disordered" evidence="1">
    <location>
        <begin position="503"/>
        <end position="569"/>
    </location>
</feature>
<feature type="compositionally biased region" description="Basic and acidic residues" evidence="1">
    <location>
        <begin position="724"/>
        <end position="739"/>
    </location>
</feature>
<feature type="compositionally biased region" description="Polar residues" evidence="1">
    <location>
        <begin position="1284"/>
        <end position="1299"/>
    </location>
</feature>
<proteinExistence type="predicted"/>
<feature type="region of interest" description="Disordered" evidence="1">
    <location>
        <begin position="995"/>
        <end position="1031"/>
    </location>
</feature>
<feature type="region of interest" description="Disordered" evidence="1">
    <location>
        <begin position="217"/>
        <end position="242"/>
    </location>
</feature>
<organism evidence="2 3">
    <name type="scientific">Mycosarcoma maydis</name>
    <name type="common">Corn smut fungus</name>
    <name type="synonym">Ustilago maydis</name>
    <dbReference type="NCBI Taxonomy" id="5270"/>
    <lineage>
        <taxon>Eukaryota</taxon>
        <taxon>Fungi</taxon>
        <taxon>Dikarya</taxon>
        <taxon>Basidiomycota</taxon>
        <taxon>Ustilaginomycotina</taxon>
        <taxon>Ustilaginomycetes</taxon>
        <taxon>Ustilaginales</taxon>
        <taxon>Ustilaginaceae</taxon>
        <taxon>Mycosarcoma</taxon>
    </lineage>
</organism>
<feature type="region of interest" description="Disordered" evidence="1">
    <location>
        <begin position="1376"/>
        <end position="1398"/>
    </location>
</feature>
<dbReference type="OrthoDB" id="2556075at2759"/>
<feature type="compositionally biased region" description="Low complexity" evidence="1">
    <location>
        <begin position="450"/>
        <end position="459"/>
    </location>
</feature>
<feature type="region of interest" description="Disordered" evidence="1">
    <location>
        <begin position="1276"/>
        <end position="1305"/>
    </location>
</feature>